<proteinExistence type="predicted"/>
<organism evidence="2 3">
    <name type="scientific">Geochorda subterranea</name>
    <dbReference type="NCBI Taxonomy" id="3109564"/>
    <lineage>
        <taxon>Bacteria</taxon>
        <taxon>Bacillati</taxon>
        <taxon>Bacillota</taxon>
        <taxon>Limnochordia</taxon>
        <taxon>Limnochordales</taxon>
        <taxon>Geochordaceae</taxon>
        <taxon>Geochorda</taxon>
    </lineage>
</organism>
<dbReference type="Gene3D" id="3.10.690.10">
    <property type="entry name" value="Bifunctional nuclease domain"/>
    <property type="match status" value="1"/>
</dbReference>
<dbReference type="InterPro" id="IPR003729">
    <property type="entry name" value="Bi_nuclease_dom"/>
</dbReference>
<dbReference type="PROSITE" id="PS51658">
    <property type="entry name" value="BFN"/>
    <property type="match status" value="1"/>
</dbReference>
<protein>
    <submittedName>
        <fullName evidence="2">Bifunctional nuclease family protein</fullName>
    </submittedName>
</protein>
<gene>
    <name evidence="2" type="ORF">VLY81_02755</name>
</gene>
<dbReference type="EMBL" id="CP141614">
    <property type="protein sequence ID" value="WRP15909.1"/>
    <property type="molecule type" value="Genomic_DNA"/>
</dbReference>
<evidence type="ECO:0000313" key="2">
    <source>
        <dbReference type="EMBL" id="WRP15909.1"/>
    </source>
</evidence>
<dbReference type="InterPro" id="IPR036104">
    <property type="entry name" value="BFN_sf"/>
</dbReference>
<dbReference type="RefSeq" id="WP_324670320.1">
    <property type="nucleotide sequence ID" value="NZ_CP141614.1"/>
</dbReference>
<dbReference type="PANTHER" id="PTHR15160:SF1">
    <property type="entry name" value="VON HIPPEL-LINDAU DISEASE TUMOR SUPPRESSOR"/>
    <property type="match status" value="1"/>
</dbReference>
<evidence type="ECO:0000259" key="1">
    <source>
        <dbReference type="PROSITE" id="PS51658"/>
    </source>
</evidence>
<feature type="domain" description="BFN" evidence="1">
    <location>
        <begin position="1"/>
        <end position="132"/>
    </location>
</feature>
<dbReference type="Proteomes" id="UP001333102">
    <property type="component" value="Chromosome"/>
</dbReference>
<sequence>MLRMKVKVVGIDQNTMVPVVVITDSDEKGFIPIVIGPPEAQAITLALEGSRPPRPLTHDLMKNLLETLGAKVERVVISELREETYYARIYLRTKDGHVDVDARPSDAIALALRTDAPIFISEEVAAKALIASKPIDDEEMEEFRRFLEKLTPEDFQKHLQ</sequence>
<evidence type="ECO:0000313" key="3">
    <source>
        <dbReference type="Proteomes" id="UP001333102"/>
    </source>
</evidence>
<name>A0ABZ1BT08_9FIRM</name>
<dbReference type="PANTHER" id="PTHR15160">
    <property type="entry name" value="VON HIPPEL-LINDAU PROTEIN"/>
    <property type="match status" value="1"/>
</dbReference>
<keyword evidence="3" id="KW-1185">Reference proteome</keyword>
<dbReference type="SUPFAM" id="SSF103256">
    <property type="entry name" value="Hypothetical protein TM0160"/>
    <property type="match status" value="1"/>
</dbReference>
<dbReference type="Pfam" id="PF02577">
    <property type="entry name" value="BFN_dom"/>
    <property type="match status" value="1"/>
</dbReference>
<accession>A0ABZ1BT08</accession>
<reference evidence="3" key="1">
    <citation type="submission" date="2023-12" db="EMBL/GenBank/DDBJ databases">
        <title>Novel isolates from deep terrestrial aquifers shed light on the physiology and ecology of the class Limnochordia.</title>
        <authorList>
            <person name="Karnachuk O.V."/>
            <person name="Lukina A.P."/>
            <person name="Avakyan M.R."/>
            <person name="Kadnikov V."/>
            <person name="Begmatov S."/>
            <person name="Beletsky A.V."/>
            <person name="Mardanov A.V."/>
            <person name="Ravin N.V."/>
        </authorList>
    </citation>
    <scope>NUCLEOTIDE SEQUENCE [LARGE SCALE GENOMIC DNA]</scope>
    <source>
        <strain evidence="3">LN</strain>
    </source>
</reference>